<evidence type="ECO:0000256" key="6">
    <source>
        <dbReference type="ARBA" id="ARBA00023060"/>
    </source>
</evidence>
<dbReference type="GO" id="GO:0039617">
    <property type="term" value="C:T=3 icosahedral viral capsid"/>
    <property type="evidence" value="ECO:0007669"/>
    <property type="project" value="UniProtKB-KW"/>
</dbReference>
<dbReference type="GO" id="GO:0003968">
    <property type="term" value="F:RNA-directed RNA polymerase activity"/>
    <property type="evidence" value="ECO:0007669"/>
    <property type="project" value="UniProtKB-KW"/>
</dbReference>
<keyword evidence="9" id="KW-0696">RNA-directed RNA polymerase</keyword>
<evidence type="ECO:0000256" key="5">
    <source>
        <dbReference type="ARBA" id="ARBA00022844"/>
    </source>
</evidence>
<organism evidence="9">
    <name type="scientific">Grapevine-associated narna-like virus 11</name>
    <dbReference type="NCBI Taxonomy" id="2814325"/>
    <lineage>
        <taxon>Viruses</taxon>
        <taxon>Riboviria</taxon>
        <taxon>Orthornavirae</taxon>
        <taxon>Lenarviricota</taxon>
        <taxon>Amabiliviricetes</taxon>
        <taxon>Wolframvirales</taxon>
        <taxon>Narnaviridae</taxon>
    </lineage>
</organism>
<evidence type="ECO:0000259" key="8">
    <source>
        <dbReference type="Pfam" id="PF00729"/>
    </source>
</evidence>
<feature type="compositionally biased region" description="Low complexity" evidence="7">
    <location>
        <begin position="50"/>
        <end position="59"/>
    </location>
</feature>
<feature type="domain" description="Icosahedral viral capsid protein S" evidence="8">
    <location>
        <begin position="116"/>
        <end position="278"/>
    </location>
</feature>
<evidence type="ECO:0000256" key="2">
    <source>
        <dbReference type="ARBA" id="ARBA00007446"/>
    </source>
</evidence>
<dbReference type="Gene3D" id="2.60.120.20">
    <property type="match status" value="1"/>
</dbReference>
<protein>
    <recommendedName>
        <fullName evidence="3">Capsid protein</fullName>
    </recommendedName>
</protein>
<dbReference type="InterPro" id="IPR029053">
    <property type="entry name" value="Viral_coat"/>
</dbReference>
<keyword evidence="9" id="KW-0548">Nucleotidyltransferase</keyword>
<keyword evidence="9" id="KW-0808">Transferase</keyword>
<evidence type="ECO:0000256" key="1">
    <source>
        <dbReference type="ARBA" id="ARBA00004328"/>
    </source>
</evidence>
<feature type="region of interest" description="Disordered" evidence="7">
    <location>
        <begin position="32"/>
        <end position="88"/>
    </location>
</feature>
<comment type="subcellular location">
    <subcellularLocation>
        <location evidence="1">Virion</location>
    </subcellularLocation>
</comment>
<evidence type="ECO:0000313" key="9">
    <source>
        <dbReference type="EMBL" id="QXN75395.1"/>
    </source>
</evidence>
<evidence type="ECO:0000256" key="3">
    <source>
        <dbReference type="ARBA" id="ARBA00018091"/>
    </source>
</evidence>
<accession>A0A8F5MKM5</accession>
<keyword evidence="6" id="KW-1142">T=3 icosahedral capsid protein</keyword>
<comment type="similarity">
    <text evidence="2">Belongs to the icosahedral plant coat protein family.</text>
</comment>
<keyword evidence="5" id="KW-0946">Virion</keyword>
<proteinExistence type="inferred from homology"/>
<dbReference type="InterPro" id="IPR000937">
    <property type="entry name" value="Capsid_prot_S-dom_vir"/>
</dbReference>
<keyword evidence="4" id="KW-0167">Capsid protein</keyword>
<dbReference type="PROSITE" id="PS00555">
    <property type="entry name" value="ICOSAH_VIR_COAT_S"/>
    <property type="match status" value="1"/>
</dbReference>
<dbReference type="GO" id="GO:0005198">
    <property type="term" value="F:structural molecule activity"/>
    <property type="evidence" value="ECO:0007669"/>
    <property type="project" value="InterPro"/>
</dbReference>
<evidence type="ECO:0000256" key="4">
    <source>
        <dbReference type="ARBA" id="ARBA00022561"/>
    </source>
</evidence>
<reference evidence="9" key="1">
    <citation type="submission" date="2021-02" db="EMBL/GenBank/DDBJ databases">
        <title>The hidden world within plants: metatranscriptomics unveil the complexity of wood microbiomes in grapevine.</title>
        <authorList>
            <person name="Nerva L."/>
            <person name="Garcia J.F."/>
            <person name="Favaretto F."/>
            <person name="Giudice G."/>
            <person name="Moffa L."/>
            <person name="Dario C."/>
            <person name="Riccardo V."/>
            <person name="Gambino G."/>
            <person name="Chitarra W."/>
        </authorList>
    </citation>
    <scope>NUCLEOTIDE SEQUENCE</scope>
</reference>
<sequence>MVMYSPFLFRWIPYLNMQNSVLGGLVNELTKPMSSNGGNGNRPRRRKNKSSGGKSGRSPANGGSRESRARNPGARQNPGGRDTSLSLTRSQFTATSPLNLFSYRSASTPGGIRVCGRELIGSSSAPAALTGTFAVLNPNPFNFCPLSFPRLSAFNPIYEHYKFHKCKILFQANTPTTTAGAVGVCIDYDAKDAAPASMAGVMRNICSTMANIYSDCSLEVLGSLSRLSKYETQEANTPDVNQLYQGILYVTVEGVTAASGAVLGYLIAEYDIEFYTPQ</sequence>
<dbReference type="EMBL" id="MW648489">
    <property type="protein sequence ID" value="QXN75395.1"/>
    <property type="molecule type" value="Genomic_RNA"/>
</dbReference>
<dbReference type="SUPFAM" id="SSF88633">
    <property type="entry name" value="Positive stranded ssRNA viruses"/>
    <property type="match status" value="1"/>
</dbReference>
<dbReference type="Pfam" id="PF00729">
    <property type="entry name" value="Viral_coat"/>
    <property type="match status" value="1"/>
</dbReference>
<evidence type="ECO:0000256" key="7">
    <source>
        <dbReference type="SAM" id="MobiDB-lite"/>
    </source>
</evidence>
<name>A0A8F5MKM5_9VIRU</name>